<evidence type="ECO:0000313" key="1">
    <source>
        <dbReference type="EMBL" id="CAB4602884.1"/>
    </source>
</evidence>
<protein>
    <submittedName>
        <fullName evidence="1">Unannotated protein</fullName>
    </submittedName>
</protein>
<proteinExistence type="predicted"/>
<organism evidence="1">
    <name type="scientific">freshwater metagenome</name>
    <dbReference type="NCBI Taxonomy" id="449393"/>
    <lineage>
        <taxon>unclassified sequences</taxon>
        <taxon>metagenomes</taxon>
        <taxon>ecological metagenomes</taxon>
    </lineage>
</organism>
<sequence length="154" mass="14674">MRLSIINFAGIARTLVAVGTDSDASIDATTRPATPRSGSIVAALGVIKTGAGLTGACAGAGVETIGVAGAGAITTGAGVETGATGAGVETIGAASVDGAGVEIFCVALGIGGVPDFDTGAELVALTTGAELVAPGLYVLKNSIHEGSTEFGSPW</sequence>
<reference evidence="1" key="1">
    <citation type="submission" date="2020-05" db="EMBL/GenBank/DDBJ databases">
        <authorList>
            <person name="Chiriac C."/>
            <person name="Salcher M."/>
            <person name="Ghai R."/>
            <person name="Kavagutti S V."/>
        </authorList>
    </citation>
    <scope>NUCLEOTIDE SEQUENCE</scope>
</reference>
<gene>
    <name evidence="1" type="ORF">UFOPK1824_00850</name>
</gene>
<name>A0A6J6GUX0_9ZZZZ</name>
<dbReference type="EMBL" id="CAEZUM010000054">
    <property type="protein sequence ID" value="CAB4602884.1"/>
    <property type="molecule type" value="Genomic_DNA"/>
</dbReference>
<accession>A0A6J6GUX0</accession>
<dbReference type="AlphaFoldDB" id="A0A6J6GUX0"/>